<dbReference type="FunFam" id="2.30.29.30:FF:000286">
    <property type="entry name" value="PH-protein kinase domain containing protein"/>
    <property type="match status" value="1"/>
</dbReference>
<sequence length="248" mass="28033">MKLLNEKNLAAFAISPHASDKEGFMWKRGQVNKSFQKRWFVLKGNLLFYFEKKGDREPAGVVILEGCTVELCDDDGDPFTFKVSFHGTSTRSYYFRAESNDCMEEWMKAMACASYNYMKLMVAELQQQVEQLEVSAVEHANHTLINLLEDMQMTEAPSSSSSSTKEKMTSHPRPRYNPFNWEGTKIGLSRFAFLTGGPSGVTKFSFPGHLCRPFLDIHRHFGVMISECAGARGGSVQMDLLDVNLINL</sequence>
<dbReference type="OrthoDB" id="10261837at2759"/>
<dbReference type="EMBL" id="CAJPEV010000441">
    <property type="protein sequence ID" value="CAG0885336.1"/>
    <property type="molecule type" value="Genomic_DNA"/>
</dbReference>
<evidence type="ECO:0000259" key="2">
    <source>
        <dbReference type="PROSITE" id="PS50003"/>
    </source>
</evidence>
<dbReference type="InterPro" id="IPR001849">
    <property type="entry name" value="PH_domain"/>
</dbReference>
<evidence type="ECO:0000256" key="1">
    <source>
        <dbReference type="SAM" id="MobiDB-lite"/>
    </source>
</evidence>
<accession>A0A7R8X494</accession>
<dbReference type="PANTHER" id="PTHR22902">
    <property type="entry name" value="SESQUIPEDALIAN"/>
    <property type="match status" value="1"/>
</dbReference>
<dbReference type="GO" id="GO:0055037">
    <property type="term" value="C:recycling endosome"/>
    <property type="evidence" value="ECO:0007669"/>
    <property type="project" value="TreeGrafter"/>
</dbReference>
<dbReference type="GO" id="GO:0007032">
    <property type="term" value="P:endosome organization"/>
    <property type="evidence" value="ECO:0007669"/>
    <property type="project" value="TreeGrafter"/>
</dbReference>
<protein>
    <recommendedName>
        <fullName evidence="2">PH domain-containing protein</fullName>
    </recommendedName>
</protein>
<dbReference type="Proteomes" id="UP000677054">
    <property type="component" value="Unassembled WGS sequence"/>
</dbReference>
<name>A0A7R8X494_9CRUS</name>
<dbReference type="GO" id="GO:0001881">
    <property type="term" value="P:receptor recycling"/>
    <property type="evidence" value="ECO:0007669"/>
    <property type="project" value="TreeGrafter"/>
</dbReference>
<dbReference type="GO" id="GO:0005769">
    <property type="term" value="C:early endosome"/>
    <property type="evidence" value="ECO:0007669"/>
    <property type="project" value="TreeGrafter"/>
</dbReference>
<feature type="region of interest" description="Disordered" evidence="1">
    <location>
        <begin position="154"/>
        <end position="174"/>
    </location>
</feature>
<dbReference type="InterPro" id="IPR045188">
    <property type="entry name" value="Boi1/Boi2-like"/>
</dbReference>
<keyword evidence="4" id="KW-1185">Reference proteome</keyword>
<dbReference type="SUPFAM" id="SSF50729">
    <property type="entry name" value="PH domain-like"/>
    <property type="match status" value="1"/>
</dbReference>
<dbReference type="CDD" id="cd13288">
    <property type="entry name" value="PH_Ses"/>
    <property type="match status" value="1"/>
</dbReference>
<organism evidence="3">
    <name type="scientific">Darwinula stevensoni</name>
    <dbReference type="NCBI Taxonomy" id="69355"/>
    <lineage>
        <taxon>Eukaryota</taxon>
        <taxon>Metazoa</taxon>
        <taxon>Ecdysozoa</taxon>
        <taxon>Arthropoda</taxon>
        <taxon>Crustacea</taxon>
        <taxon>Oligostraca</taxon>
        <taxon>Ostracoda</taxon>
        <taxon>Podocopa</taxon>
        <taxon>Podocopida</taxon>
        <taxon>Darwinulocopina</taxon>
        <taxon>Darwinuloidea</taxon>
        <taxon>Darwinulidae</taxon>
        <taxon>Darwinula</taxon>
    </lineage>
</organism>
<reference evidence="3" key="1">
    <citation type="submission" date="2020-11" db="EMBL/GenBank/DDBJ databases">
        <authorList>
            <person name="Tran Van P."/>
        </authorList>
    </citation>
    <scope>NUCLEOTIDE SEQUENCE</scope>
</reference>
<proteinExistence type="predicted"/>
<dbReference type="InterPro" id="IPR011993">
    <property type="entry name" value="PH-like_dom_sf"/>
</dbReference>
<feature type="domain" description="PH" evidence="2">
    <location>
        <begin position="18"/>
        <end position="115"/>
    </location>
</feature>
<gene>
    <name evidence="3" type="ORF">DSTB1V02_LOCUS3427</name>
</gene>
<dbReference type="PANTHER" id="PTHR22902:SF53">
    <property type="entry name" value="INOSITOL PHOSPHATASE INTERACTING PROTEIN, ISOFORM A"/>
    <property type="match status" value="1"/>
</dbReference>
<evidence type="ECO:0000313" key="3">
    <source>
        <dbReference type="EMBL" id="CAD7243509.1"/>
    </source>
</evidence>
<dbReference type="SMART" id="SM00233">
    <property type="entry name" value="PH"/>
    <property type="match status" value="1"/>
</dbReference>
<dbReference type="PROSITE" id="PS50003">
    <property type="entry name" value="PH_DOMAIN"/>
    <property type="match status" value="1"/>
</dbReference>
<dbReference type="GO" id="GO:0005829">
    <property type="term" value="C:cytosol"/>
    <property type="evidence" value="ECO:0007669"/>
    <property type="project" value="GOC"/>
</dbReference>
<dbReference type="Pfam" id="PF00169">
    <property type="entry name" value="PH"/>
    <property type="match status" value="1"/>
</dbReference>
<dbReference type="AlphaFoldDB" id="A0A7R8X494"/>
<evidence type="ECO:0000313" key="4">
    <source>
        <dbReference type="Proteomes" id="UP000677054"/>
    </source>
</evidence>
<dbReference type="GO" id="GO:0042147">
    <property type="term" value="P:retrograde transport, endosome to Golgi"/>
    <property type="evidence" value="ECO:0007669"/>
    <property type="project" value="TreeGrafter"/>
</dbReference>
<dbReference type="GO" id="GO:0005802">
    <property type="term" value="C:trans-Golgi network"/>
    <property type="evidence" value="ECO:0007669"/>
    <property type="project" value="TreeGrafter"/>
</dbReference>
<dbReference type="EMBL" id="LR899958">
    <property type="protein sequence ID" value="CAD7243509.1"/>
    <property type="molecule type" value="Genomic_DNA"/>
</dbReference>
<dbReference type="Gene3D" id="2.30.29.30">
    <property type="entry name" value="Pleckstrin-homology domain (PH domain)/Phosphotyrosine-binding domain (PTB)"/>
    <property type="match status" value="1"/>
</dbReference>